<proteinExistence type="predicted"/>
<dbReference type="Gene3D" id="3.90.79.10">
    <property type="entry name" value="Nucleoside Triphosphate Pyrophosphohydrolase"/>
    <property type="match status" value="1"/>
</dbReference>
<dbReference type="InterPro" id="IPR015797">
    <property type="entry name" value="NUDIX_hydrolase-like_dom_sf"/>
</dbReference>
<feature type="domain" description="Nudix hydrolase" evidence="1">
    <location>
        <begin position="7"/>
        <end position="135"/>
    </location>
</feature>
<sequence>MYKGEEVKILGVGTILEKDGKVLMIEESLSHAEIGKSSNMLAYPLETVKSNESASNAAERGFMEEVGLSIKVKYIVGFYQFKGGFGVSFAGSLLEQGEININAEEISKYSWLSKDDILAYPNLRPGVRESITDYFAGQQYPLEIITSVTK</sequence>
<dbReference type="Proteomes" id="UP000783287">
    <property type="component" value="Unassembled WGS sequence"/>
</dbReference>
<reference evidence="2" key="1">
    <citation type="submission" date="2020-04" db="EMBL/GenBank/DDBJ databases">
        <authorList>
            <person name="Zhang T."/>
        </authorList>
    </citation>
    <scope>NUCLEOTIDE SEQUENCE</scope>
    <source>
        <strain evidence="2">HKST-UBA14</strain>
    </source>
</reference>
<comment type="caution">
    <text evidence="2">The sequence shown here is derived from an EMBL/GenBank/DDBJ whole genome shotgun (WGS) entry which is preliminary data.</text>
</comment>
<evidence type="ECO:0000313" key="2">
    <source>
        <dbReference type="EMBL" id="MCA9383417.1"/>
    </source>
</evidence>
<protein>
    <submittedName>
        <fullName evidence="2">NUDIX domain-containing protein</fullName>
    </submittedName>
</protein>
<organism evidence="2 3">
    <name type="scientific">Candidatus Dojkabacteria bacterium</name>
    <dbReference type="NCBI Taxonomy" id="2099670"/>
    <lineage>
        <taxon>Bacteria</taxon>
        <taxon>Candidatus Dojkabacteria</taxon>
    </lineage>
</organism>
<dbReference type="AlphaFoldDB" id="A0A955L5V3"/>
<reference evidence="2" key="2">
    <citation type="journal article" date="2021" name="Microbiome">
        <title>Successional dynamics and alternative stable states in a saline activated sludge microbial community over 9 years.</title>
        <authorList>
            <person name="Wang Y."/>
            <person name="Ye J."/>
            <person name="Ju F."/>
            <person name="Liu L."/>
            <person name="Boyd J.A."/>
            <person name="Deng Y."/>
            <person name="Parks D.H."/>
            <person name="Jiang X."/>
            <person name="Yin X."/>
            <person name="Woodcroft B.J."/>
            <person name="Tyson G.W."/>
            <person name="Hugenholtz P."/>
            <person name="Polz M.F."/>
            <person name="Zhang T."/>
        </authorList>
    </citation>
    <scope>NUCLEOTIDE SEQUENCE</scope>
    <source>
        <strain evidence="2">HKST-UBA14</strain>
    </source>
</reference>
<name>A0A955L5V3_9BACT</name>
<dbReference type="Pfam" id="PF00293">
    <property type="entry name" value="NUDIX"/>
    <property type="match status" value="1"/>
</dbReference>
<dbReference type="InterPro" id="IPR000086">
    <property type="entry name" value="NUDIX_hydrolase_dom"/>
</dbReference>
<accession>A0A955L5V3</accession>
<dbReference type="SUPFAM" id="SSF55811">
    <property type="entry name" value="Nudix"/>
    <property type="match status" value="1"/>
</dbReference>
<evidence type="ECO:0000313" key="3">
    <source>
        <dbReference type="Proteomes" id="UP000783287"/>
    </source>
</evidence>
<evidence type="ECO:0000259" key="1">
    <source>
        <dbReference type="PROSITE" id="PS51462"/>
    </source>
</evidence>
<dbReference type="PROSITE" id="PS51462">
    <property type="entry name" value="NUDIX"/>
    <property type="match status" value="1"/>
</dbReference>
<gene>
    <name evidence="2" type="ORF">KC909_03565</name>
</gene>
<dbReference type="EMBL" id="JAGQLK010000067">
    <property type="protein sequence ID" value="MCA9383417.1"/>
    <property type="molecule type" value="Genomic_DNA"/>
</dbReference>